<gene>
    <name evidence="1" type="ORF">FHS50_001139</name>
</gene>
<name>A0A839YYQ2_9SPHN</name>
<sequence>MKKWIILAGAATLAACAESSDVTVEEENVLNEAAATTETEMMSLAGTTWEFTRDDVSYIESIDNDGNYIAETADGEHADHGTYEMVDDKACFTSAMTEEGTVCWTVSDVAVGESMVTTSDKGEEISVKRVEYREMSMPSS</sequence>
<evidence type="ECO:0008006" key="3">
    <source>
        <dbReference type="Google" id="ProtNLM"/>
    </source>
</evidence>
<dbReference type="PROSITE" id="PS51257">
    <property type="entry name" value="PROKAR_LIPOPROTEIN"/>
    <property type="match status" value="1"/>
</dbReference>
<evidence type="ECO:0000313" key="1">
    <source>
        <dbReference type="EMBL" id="MBB3764116.1"/>
    </source>
</evidence>
<keyword evidence="2" id="KW-1185">Reference proteome</keyword>
<accession>A0A839YYQ2</accession>
<dbReference type="Proteomes" id="UP000578569">
    <property type="component" value="Unassembled WGS sequence"/>
</dbReference>
<proteinExistence type="predicted"/>
<evidence type="ECO:0000313" key="2">
    <source>
        <dbReference type="Proteomes" id="UP000578569"/>
    </source>
</evidence>
<comment type="caution">
    <text evidence="1">The sequence shown here is derived from an EMBL/GenBank/DDBJ whole genome shotgun (WGS) entry which is preliminary data.</text>
</comment>
<protein>
    <recommendedName>
        <fullName evidence="3">Lipocalin-like domain-containing protein</fullName>
    </recommendedName>
</protein>
<dbReference type="EMBL" id="JACICF010000001">
    <property type="protein sequence ID" value="MBB3764116.1"/>
    <property type="molecule type" value="Genomic_DNA"/>
</dbReference>
<dbReference type="AlphaFoldDB" id="A0A839YYQ2"/>
<reference evidence="1 2" key="1">
    <citation type="submission" date="2020-08" db="EMBL/GenBank/DDBJ databases">
        <title>Genomic Encyclopedia of Type Strains, Phase IV (KMG-IV): sequencing the most valuable type-strain genomes for metagenomic binning, comparative biology and taxonomic classification.</title>
        <authorList>
            <person name="Goeker M."/>
        </authorList>
    </citation>
    <scope>NUCLEOTIDE SEQUENCE [LARGE SCALE GENOMIC DNA]</scope>
    <source>
        <strain evidence="1 2">DSM 24194</strain>
    </source>
</reference>
<organism evidence="1 2">
    <name type="scientific">Sphingomicrobium lutaoense</name>
    <dbReference type="NCBI Taxonomy" id="515949"/>
    <lineage>
        <taxon>Bacteria</taxon>
        <taxon>Pseudomonadati</taxon>
        <taxon>Pseudomonadota</taxon>
        <taxon>Alphaproteobacteria</taxon>
        <taxon>Sphingomonadales</taxon>
        <taxon>Sphingomonadaceae</taxon>
        <taxon>Sphingomicrobium</taxon>
    </lineage>
</organism>
<dbReference type="RefSeq" id="WP_183933401.1">
    <property type="nucleotide sequence ID" value="NZ_JACICF010000001.1"/>
</dbReference>